<dbReference type="InterPro" id="IPR039426">
    <property type="entry name" value="TonB-dep_rcpt-like"/>
</dbReference>
<keyword evidence="9 10" id="KW-0998">Cell outer membrane</keyword>
<evidence type="ECO:0000256" key="7">
    <source>
        <dbReference type="ARBA" id="ARBA00023136"/>
    </source>
</evidence>
<dbReference type="InterPro" id="IPR037066">
    <property type="entry name" value="Plug_dom_sf"/>
</dbReference>
<comment type="subcellular location">
    <subcellularLocation>
        <location evidence="1 10">Cell outer membrane</location>
        <topology evidence="1 10">Multi-pass membrane protein</topology>
    </subcellularLocation>
</comment>
<accession>A0ABV8QTB0</accession>
<keyword evidence="3 10" id="KW-1134">Transmembrane beta strand</keyword>
<evidence type="ECO:0000256" key="1">
    <source>
        <dbReference type="ARBA" id="ARBA00004571"/>
    </source>
</evidence>
<keyword evidence="15" id="KW-1185">Reference proteome</keyword>
<evidence type="ECO:0000313" key="15">
    <source>
        <dbReference type="Proteomes" id="UP001595907"/>
    </source>
</evidence>
<dbReference type="SUPFAM" id="SSF56935">
    <property type="entry name" value="Porins"/>
    <property type="match status" value="1"/>
</dbReference>
<evidence type="ECO:0000259" key="13">
    <source>
        <dbReference type="Pfam" id="PF07715"/>
    </source>
</evidence>
<comment type="caution">
    <text evidence="14">The sequence shown here is derived from an EMBL/GenBank/DDBJ whole genome shotgun (WGS) entry which is preliminary data.</text>
</comment>
<evidence type="ECO:0000313" key="14">
    <source>
        <dbReference type="EMBL" id="MFC4263349.1"/>
    </source>
</evidence>
<keyword evidence="8 14" id="KW-0675">Receptor</keyword>
<dbReference type="InterPro" id="IPR000531">
    <property type="entry name" value="Beta-barrel_TonB"/>
</dbReference>
<evidence type="ECO:0000256" key="11">
    <source>
        <dbReference type="RuleBase" id="RU003357"/>
    </source>
</evidence>
<dbReference type="InterPro" id="IPR036942">
    <property type="entry name" value="Beta-barrel_TonB_sf"/>
</dbReference>
<dbReference type="Gene3D" id="2.40.170.20">
    <property type="entry name" value="TonB-dependent receptor, beta-barrel domain"/>
    <property type="match status" value="1"/>
</dbReference>
<dbReference type="Pfam" id="PF00593">
    <property type="entry name" value="TonB_dep_Rec_b-barrel"/>
    <property type="match status" value="1"/>
</dbReference>
<evidence type="ECO:0000256" key="10">
    <source>
        <dbReference type="PROSITE-ProRule" id="PRU01360"/>
    </source>
</evidence>
<feature type="domain" description="TonB-dependent receptor plug" evidence="13">
    <location>
        <begin position="42"/>
        <end position="149"/>
    </location>
</feature>
<dbReference type="PANTHER" id="PTHR30069">
    <property type="entry name" value="TONB-DEPENDENT OUTER MEMBRANE RECEPTOR"/>
    <property type="match status" value="1"/>
</dbReference>
<evidence type="ECO:0000256" key="9">
    <source>
        <dbReference type="ARBA" id="ARBA00023237"/>
    </source>
</evidence>
<feature type="domain" description="TonB-dependent receptor-like beta-barrel" evidence="12">
    <location>
        <begin position="193"/>
        <end position="611"/>
    </location>
</feature>
<dbReference type="Gene3D" id="2.170.130.10">
    <property type="entry name" value="TonB-dependent receptor, plug domain"/>
    <property type="match status" value="1"/>
</dbReference>
<evidence type="ECO:0000256" key="8">
    <source>
        <dbReference type="ARBA" id="ARBA00023170"/>
    </source>
</evidence>
<keyword evidence="5" id="KW-0732">Signal</keyword>
<dbReference type="InterPro" id="IPR012910">
    <property type="entry name" value="Plug_dom"/>
</dbReference>
<keyword evidence="7 10" id="KW-0472">Membrane</keyword>
<evidence type="ECO:0000256" key="4">
    <source>
        <dbReference type="ARBA" id="ARBA00022692"/>
    </source>
</evidence>
<organism evidence="14 15">
    <name type="scientific">Ferruginibacter yonginensis</name>
    <dbReference type="NCBI Taxonomy" id="1310416"/>
    <lineage>
        <taxon>Bacteria</taxon>
        <taxon>Pseudomonadati</taxon>
        <taxon>Bacteroidota</taxon>
        <taxon>Chitinophagia</taxon>
        <taxon>Chitinophagales</taxon>
        <taxon>Chitinophagaceae</taxon>
        <taxon>Ferruginibacter</taxon>
    </lineage>
</organism>
<dbReference type="Pfam" id="PF07715">
    <property type="entry name" value="Plug"/>
    <property type="match status" value="1"/>
</dbReference>
<dbReference type="RefSeq" id="WP_379709782.1">
    <property type="nucleotide sequence ID" value="NZ_JBHSCZ010000002.1"/>
</dbReference>
<evidence type="ECO:0000256" key="3">
    <source>
        <dbReference type="ARBA" id="ARBA00022452"/>
    </source>
</evidence>
<dbReference type="PROSITE" id="PS52016">
    <property type="entry name" value="TONB_DEPENDENT_REC_3"/>
    <property type="match status" value="1"/>
</dbReference>
<keyword evidence="6 11" id="KW-0798">TonB box</keyword>
<proteinExistence type="inferred from homology"/>
<reference evidence="15" key="1">
    <citation type="journal article" date="2019" name="Int. J. Syst. Evol. Microbiol.">
        <title>The Global Catalogue of Microorganisms (GCM) 10K type strain sequencing project: providing services to taxonomists for standard genome sequencing and annotation.</title>
        <authorList>
            <consortium name="The Broad Institute Genomics Platform"/>
            <consortium name="The Broad Institute Genome Sequencing Center for Infectious Disease"/>
            <person name="Wu L."/>
            <person name="Ma J."/>
        </authorList>
    </citation>
    <scope>NUCLEOTIDE SEQUENCE [LARGE SCALE GENOMIC DNA]</scope>
    <source>
        <strain evidence="15">CECT 8289</strain>
    </source>
</reference>
<comment type="similarity">
    <text evidence="10 11">Belongs to the TonB-dependent receptor family.</text>
</comment>
<evidence type="ECO:0000256" key="5">
    <source>
        <dbReference type="ARBA" id="ARBA00022729"/>
    </source>
</evidence>
<dbReference type="PANTHER" id="PTHR30069:SF29">
    <property type="entry name" value="HEMOGLOBIN AND HEMOGLOBIN-HAPTOGLOBIN-BINDING PROTEIN 1-RELATED"/>
    <property type="match status" value="1"/>
</dbReference>
<keyword evidence="2 10" id="KW-0813">Transport</keyword>
<evidence type="ECO:0000256" key="2">
    <source>
        <dbReference type="ARBA" id="ARBA00022448"/>
    </source>
</evidence>
<evidence type="ECO:0000259" key="12">
    <source>
        <dbReference type="Pfam" id="PF00593"/>
    </source>
</evidence>
<gene>
    <name evidence="14" type="ORF">ACFOWM_10695</name>
</gene>
<dbReference type="EMBL" id="JBHSCZ010000002">
    <property type="protein sequence ID" value="MFC4263349.1"/>
    <property type="molecule type" value="Genomic_DNA"/>
</dbReference>
<sequence>MMRYYTFILGTIFFLICNVTYAQTNTSLDPVTVTSAISPTKVSKTGRNITVLDGKLFTQLPVHNIDDLLKYIPGIEVQARGPLGAQGDIIIRGSTFQQVLLIIDGIRLNDPLTGHFNSYIPIAVAEIERVEILKGASSAIYGTEAVGGVIHVITKSFASLKKKQQFQTQTTLGEYGLFTNSIGGIYATEKTAVAGGFDTEQTNGQQQRGTKGFVNNIRASLSYSTFLNKHLKLSIRQAYDSRDFSAQNFYTTFRSDTAIERVNSSWSHLKLAFNKNNHVLTLDVGYKKADDYYLFSKASLPNQNKASLLQALATFQRNLFKQTTLLVGANAIQKKIRSNDRGNHQVNQMALFTTLTQKIGTHININTALRADYNTAAKKLYIVPQLNASYQQNNFQLRGSIGTTIRDADFTERYNNYGKALVRSGSLGNPDLQAETSLSYELGADYFIGKPLKIAASVFERKQQDVIDYIPTAYADIPRKINIIPSGTYALAKNVSTVNTKGAEVDVTLQQNFHQHFITATLGWIILTTNTSEAVPSFYINSHATLLTNFSVFYQYKSFSIAANGIYKKRPQRSGSAFYTAVDKDYFLMNAKAAVSFCQKKWSVFGEIDNVFNRKYVDILGTQMPSRWLMGGVQWRFQKN</sequence>
<dbReference type="Proteomes" id="UP001595907">
    <property type="component" value="Unassembled WGS sequence"/>
</dbReference>
<keyword evidence="4 10" id="KW-0812">Transmembrane</keyword>
<evidence type="ECO:0000256" key="6">
    <source>
        <dbReference type="ARBA" id="ARBA00023077"/>
    </source>
</evidence>
<name>A0ABV8QTB0_9BACT</name>
<protein>
    <submittedName>
        <fullName evidence="14">TonB-dependent receptor plug domain-containing protein</fullName>
    </submittedName>
</protein>